<evidence type="ECO:0000313" key="3">
    <source>
        <dbReference type="Proteomes" id="UP000427886"/>
    </source>
</evidence>
<reference evidence="2 3" key="1">
    <citation type="submission" date="2019-11" db="EMBL/GenBank/DDBJ databases">
        <authorList>
            <person name="Kim E."/>
            <person name="Lee J."/>
            <person name="Jeon K."/>
            <person name="Lee Y."/>
        </authorList>
    </citation>
    <scope>NUCLEOTIDE SEQUENCE [LARGE SCALE GENOMIC DNA]</scope>
    <source>
        <strain evidence="2 3">YJ1</strain>
    </source>
</reference>
<accession>A0AB37D6N6</accession>
<proteinExistence type="predicted"/>
<dbReference type="Proteomes" id="UP000427886">
    <property type="component" value="Chromosome"/>
</dbReference>
<sequence length="281" mass="30777">MKNETRPAQFGTKDWILRFVKGMFIGSGFILPGVSGGALAAIFGIYERIIGFLAHITRNFKENVLFFLPVGLGGLTGIFILSFAVSFLLGSYASIILWFFVGCIVGTVPALWNEAGKKGRSKREIIILSISFIVATIFLWKGAGLFTEVPQNTWTWMLAGFLIALGVIVPGLSPSNFLIYMGMYKAMADGFKILDLSVIIPIGIGGIITALSLSKVIDYIFSKAYPQLFHFIMGVVFASTIMIIPTDYTGFGLLSYSACVVMLVLGVLLGAWMSRLEERYK</sequence>
<dbReference type="PANTHER" id="PTHR37308">
    <property type="entry name" value="INTEGRAL MEMBRANE PROTEIN"/>
    <property type="match status" value="1"/>
</dbReference>
<evidence type="ECO:0000256" key="1">
    <source>
        <dbReference type="SAM" id="Phobius"/>
    </source>
</evidence>
<feature type="transmembrane region" description="Helical" evidence="1">
    <location>
        <begin position="251"/>
        <end position="273"/>
    </location>
</feature>
<organism evidence="2 3">
    <name type="scientific">Tetragenococcus halophilus</name>
    <name type="common">Pediococcus halophilus</name>
    <dbReference type="NCBI Taxonomy" id="51669"/>
    <lineage>
        <taxon>Bacteria</taxon>
        <taxon>Bacillati</taxon>
        <taxon>Bacillota</taxon>
        <taxon>Bacilli</taxon>
        <taxon>Lactobacillales</taxon>
        <taxon>Enterococcaceae</taxon>
        <taxon>Tetragenococcus</taxon>
    </lineage>
</organism>
<dbReference type="InterPro" id="IPR007163">
    <property type="entry name" value="VCA0040-like"/>
</dbReference>
<feature type="transmembrane region" description="Helical" evidence="1">
    <location>
        <begin position="95"/>
        <end position="113"/>
    </location>
</feature>
<feature type="transmembrane region" description="Helical" evidence="1">
    <location>
        <begin position="23"/>
        <end position="46"/>
    </location>
</feature>
<dbReference type="AlphaFoldDB" id="A0AB37D6N6"/>
<dbReference type="PANTHER" id="PTHR37308:SF1">
    <property type="entry name" value="POLYPRENYL-PHOSPHATE TRANSPORTER"/>
    <property type="match status" value="1"/>
</dbReference>
<keyword evidence="1" id="KW-0472">Membrane</keyword>
<keyword evidence="1" id="KW-1133">Transmembrane helix</keyword>
<protein>
    <submittedName>
        <fullName evidence="2">DUF368 domain-containing protein</fullName>
    </submittedName>
</protein>
<feature type="transmembrane region" description="Helical" evidence="1">
    <location>
        <begin position="193"/>
        <end position="213"/>
    </location>
</feature>
<feature type="transmembrane region" description="Helical" evidence="1">
    <location>
        <begin position="225"/>
        <end position="244"/>
    </location>
</feature>
<evidence type="ECO:0000313" key="2">
    <source>
        <dbReference type="EMBL" id="QGP77217.1"/>
    </source>
</evidence>
<gene>
    <name evidence="2" type="ORF">GLW17_10705</name>
</gene>
<dbReference type="RefSeq" id="WP_155224720.1">
    <property type="nucleotide sequence ID" value="NZ_CP046246.1"/>
</dbReference>
<feature type="transmembrane region" description="Helical" evidence="1">
    <location>
        <begin position="66"/>
        <end position="89"/>
    </location>
</feature>
<feature type="transmembrane region" description="Helical" evidence="1">
    <location>
        <begin position="125"/>
        <end position="143"/>
    </location>
</feature>
<dbReference type="EMBL" id="CP046246">
    <property type="protein sequence ID" value="QGP77217.1"/>
    <property type="molecule type" value="Genomic_DNA"/>
</dbReference>
<keyword evidence="1" id="KW-0812">Transmembrane</keyword>
<feature type="transmembrane region" description="Helical" evidence="1">
    <location>
        <begin position="155"/>
        <end position="181"/>
    </location>
</feature>
<name>A0AB37D6N6_TETHA</name>
<dbReference type="KEGG" id="tey:GLW17_10705"/>
<dbReference type="Pfam" id="PF04018">
    <property type="entry name" value="VCA0040-like"/>
    <property type="match status" value="1"/>
</dbReference>